<gene>
    <name evidence="2" type="ORF">CfE428DRAFT_3391</name>
</gene>
<evidence type="ECO:0000313" key="3">
    <source>
        <dbReference type="Proteomes" id="UP000005824"/>
    </source>
</evidence>
<evidence type="ECO:0000256" key="1">
    <source>
        <dbReference type="SAM" id="Phobius"/>
    </source>
</evidence>
<dbReference type="AlphaFoldDB" id="B4D3A3"/>
<proteinExistence type="predicted"/>
<evidence type="ECO:0000313" key="2">
    <source>
        <dbReference type="EMBL" id="EDY19214.1"/>
    </source>
</evidence>
<accession>B4D3A3</accession>
<comment type="caution">
    <text evidence="2">The sequence shown here is derived from an EMBL/GenBank/DDBJ whole genome shotgun (WGS) entry which is preliminary data.</text>
</comment>
<dbReference type="eggNOG" id="COG1476">
    <property type="taxonomic scope" value="Bacteria"/>
</dbReference>
<protein>
    <recommendedName>
        <fullName evidence="4">Zinc ribbon domain-containing protein</fullName>
    </recommendedName>
</protein>
<feature type="transmembrane region" description="Helical" evidence="1">
    <location>
        <begin position="77"/>
        <end position="101"/>
    </location>
</feature>
<keyword evidence="1" id="KW-0812">Transmembrane</keyword>
<feature type="transmembrane region" description="Helical" evidence="1">
    <location>
        <begin position="107"/>
        <end position="131"/>
    </location>
</feature>
<dbReference type="STRING" id="497964.CfE428DRAFT_3391"/>
<evidence type="ECO:0008006" key="4">
    <source>
        <dbReference type="Google" id="ProtNLM"/>
    </source>
</evidence>
<dbReference type="InParanoid" id="B4D3A3"/>
<dbReference type="Proteomes" id="UP000005824">
    <property type="component" value="Unassembled WGS sequence"/>
</dbReference>
<reference evidence="2 3" key="1">
    <citation type="journal article" date="2011" name="J. Bacteriol.">
        <title>Genome sequence of Chthoniobacter flavus Ellin428, an aerobic heterotrophic soil bacterium.</title>
        <authorList>
            <person name="Kant R."/>
            <person name="van Passel M.W."/>
            <person name="Palva A."/>
            <person name="Lucas S."/>
            <person name="Lapidus A."/>
            <person name="Glavina Del Rio T."/>
            <person name="Dalin E."/>
            <person name="Tice H."/>
            <person name="Bruce D."/>
            <person name="Goodwin L."/>
            <person name="Pitluck S."/>
            <person name="Larimer F.W."/>
            <person name="Land M.L."/>
            <person name="Hauser L."/>
            <person name="Sangwan P."/>
            <person name="de Vos W.M."/>
            <person name="Janssen P.H."/>
            <person name="Smidt H."/>
        </authorList>
    </citation>
    <scope>NUCLEOTIDE SEQUENCE [LARGE SCALE GENOMIC DNA]</scope>
    <source>
        <strain evidence="2 3">Ellin428</strain>
    </source>
</reference>
<organism evidence="2 3">
    <name type="scientific">Chthoniobacter flavus Ellin428</name>
    <dbReference type="NCBI Taxonomy" id="497964"/>
    <lineage>
        <taxon>Bacteria</taxon>
        <taxon>Pseudomonadati</taxon>
        <taxon>Verrucomicrobiota</taxon>
        <taxon>Spartobacteria</taxon>
        <taxon>Chthoniobacterales</taxon>
        <taxon>Chthoniobacteraceae</taxon>
        <taxon>Chthoniobacter</taxon>
    </lineage>
</organism>
<keyword evidence="3" id="KW-1185">Reference proteome</keyword>
<dbReference type="EMBL" id="ABVL01000009">
    <property type="protein sequence ID" value="EDY19214.1"/>
    <property type="molecule type" value="Genomic_DNA"/>
</dbReference>
<keyword evidence="1" id="KW-0472">Membrane</keyword>
<keyword evidence="1" id="KW-1133">Transmembrane helix</keyword>
<sequence>MQIVPCRQCQALVDAEWPRCPACGAIQPGLAEIEPKGYEWESKGQWMGLPLVHIAFGYDSKGQARTARGIVAIGQRAIGGVAIGIIAGGFVSIGIVSAGIFSLGVVSVGAIIAGGVNAFGALSIGVVAVGYKVGGVATFGSKVMFSAMKGAVQ</sequence>
<name>B4D3A3_9BACT</name>